<evidence type="ECO:0000313" key="5">
    <source>
        <dbReference type="Proteomes" id="UP000242450"/>
    </source>
</evidence>
<comment type="caution">
    <text evidence="4">The sequence shown here is derived from an EMBL/GenBank/DDBJ whole genome shotgun (WGS) entry which is preliminary data.</text>
</comment>
<evidence type="ECO:0000256" key="3">
    <source>
        <dbReference type="PROSITE-ProRule" id="PRU00023"/>
    </source>
</evidence>
<protein>
    <submittedName>
        <fullName evidence="4">Uncharacterized protein</fullName>
    </submittedName>
</protein>
<sequence>MARNKERKIKIEVSVFTVLMNYGHKSYFNVEKSTIPCREKNVSRLLILGGANVNYRTEVLNNAPILCVQSHLGHEEVVTLLLEFGACLDGMSENGMTALCYAAAAGHMKLVCLLAKKGARVSDSLPRRGVKGPQRWEVSPVAGRILIGRARLPSASTLSRCSEHKQKGWSYIRLFEVQQKTLDLYTWDGSSLVHERREMLLLNLPVTKELFCPPNHSLPQKRELEVWNSAPIAVIQTETLQRDTVGHEPNTSAVGWGLSTAHVGHCDKVMLSCAFPCSCPLPQVDHLDKKGQCALVHSALRGHGDVLRYLLTCEWSLGPPQPGALRKSQALQQALTAAASMGHSAVSAAFPRALLGKREPSVWALRTHLLPSCWLVMH</sequence>
<dbReference type="AlphaFoldDB" id="A0A212C1T6"/>
<dbReference type="Gene3D" id="1.25.40.20">
    <property type="entry name" value="Ankyrin repeat-containing domain"/>
    <property type="match status" value="1"/>
</dbReference>
<dbReference type="InterPro" id="IPR050889">
    <property type="entry name" value="Dendritic_Spine_Reg/Scaffold"/>
</dbReference>
<keyword evidence="1" id="KW-0677">Repeat</keyword>
<dbReference type="OrthoDB" id="9909385at2759"/>
<dbReference type="PROSITE" id="PS50088">
    <property type="entry name" value="ANK_REPEAT"/>
    <property type="match status" value="1"/>
</dbReference>
<proteinExistence type="predicted"/>
<dbReference type="GO" id="GO:0099175">
    <property type="term" value="P:regulation of postsynapse organization"/>
    <property type="evidence" value="ECO:0007669"/>
    <property type="project" value="TreeGrafter"/>
</dbReference>
<evidence type="ECO:0000256" key="1">
    <source>
        <dbReference type="ARBA" id="ARBA00022737"/>
    </source>
</evidence>
<reference evidence="4 5" key="1">
    <citation type="journal article" date="2018" name="Mol. Genet. Genomics">
        <title>The red deer Cervus elaphus genome CerEla1.0: sequencing, annotating, genes, and chromosomes.</title>
        <authorList>
            <person name="Bana N.A."/>
            <person name="Nyiri A."/>
            <person name="Nagy J."/>
            <person name="Frank K."/>
            <person name="Nagy T."/>
            <person name="Steger V."/>
            <person name="Schiller M."/>
            <person name="Lakatos P."/>
            <person name="Sugar L."/>
            <person name="Horn P."/>
            <person name="Barta E."/>
            <person name="Orosz L."/>
        </authorList>
    </citation>
    <scope>NUCLEOTIDE SEQUENCE [LARGE SCALE GENOMIC DNA]</scope>
    <source>
        <strain evidence="4">Hungarian</strain>
    </source>
</reference>
<dbReference type="Proteomes" id="UP000242450">
    <property type="component" value="Chromosome 33"/>
</dbReference>
<dbReference type="SUPFAM" id="SSF48403">
    <property type="entry name" value="Ankyrin repeat"/>
    <property type="match status" value="1"/>
</dbReference>
<gene>
    <name evidence="4" type="ORF">Celaphus_00015857</name>
</gene>
<dbReference type="EMBL" id="MKHE01000033">
    <property type="protein sequence ID" value="OWJ99949.1"/>
    <property type="molecule type" value="Genomic_DNA"/>
</dbReference>
<keyword evidence="5" id="KW-1185">Reference proteome</keyword>
<dbReference type="PROSITE" id="PS50297">
    <property type="entry name" value="ANK_REP_REGION"/>
    <property type="match status" value="1"/>
</dbReference>
<keyword evidence="2 3" id="KW-0040">ANK repeat</keyword>
<dbReference type="InterPro" id="IPR036770">
    <property type="entry name" value="Ankyrin_rpt-contain_sf"/>
</dbReference>
<dbReference type="PANTHER" id="PTHR24166">
    <property type="entry name" value="ROLLING PEBBLES, ISOFORM B"/>
    <property type="match status" value="1"/>
</dbReference>
<dbReference type="GO" id="GO:0098978">
    <property type="term" value="C:glutamatergic synapse"/>
    <property type="evidence" value="ECO:0007669"/>
    <property type="project" value="TreeGrafter"/>
</dbReference>
<dbReference type="SMART" id="SM00248">
    <property type="entry name" value="ANK"/>
    <property type="match status" value="2"/>
</dbReference>
<organism evidence="4 5">
    <name type="scientific">Cervus elaphus hippelaphus</name>
    <name type="common">European red deer</name>
    <dbReference type="NCBI Taxonomy" id="46360"/>
    <lineage>
        <taxon>Eukaryota</taxon>
        <taxon>Metazoa</taxon>
        <taxon>Chordata</taxon>
        <taxon>Craniata</taxon>
        <taxon>Vertebrata</taxon>
        <taxon>Euteleostomi</taxon>
        <taxon>Mammalia</taxon>
        <taxon>Eutheria</taxon>
        <taxon>Laurasiatheria</taxon>
        <taxon>Artiodactyla</taxon>
        <taxon>Ruminantia</taxon>
        <taxon>Pecora</taxon>
        <taxon>Cervidae</taxon>
        <taxon>Cervinae</taxon>
        <taxon>Cervus</taxon>
    </lineage>
</organism>
<name>A0A212C1T6_CEREH</name>
<accession>A0A212C1T6</accession>
<evidence type="ECO:0000256" key="2">
    <source>
        <dbReference type="ARBA" id="ARBA00023043"/>
    </source>
</evidence>
<feature type="repeat" description="ANK" evidence="3">
    <location>
        <begin position="94"/>
        <end position="122"/>
    </location>
</feature>
<dbReference type="PANTHER" id="PTHR24166:SF23">
    <property type="entry name" value="PROTEIN TANC1"/>
    <property type="match status" value="1"/>
</dbReference>
<dbReference type="InterPro" id="IPR002110">
    <property type="entry name" value="Ankyrin_rpt"/>
</dbReference>
<dbReference type="Pfam" id="PF12796">
    <property type="entry name" value="Ank_2"/>
    <property type="match status" value="1"/>
</dbReference>
<evidence type="ECO:0000313" key="4">
    <source>
        <dbReference type="EMBL" id="OWJ99949.1"/>
    </source>
</evidence>